<protein>
    <submittedName>
        <fullName evidence="2">Arginase 1</fullName>
    </submittedName>
</protein>
<sequence>MAHYSLNLPSSGDPLASASRVAGTTATRRGGRRPYSIEKGWSA</sequence>
<dbReference type="OpenTargets" id="ENSG00000118520"/>
<dbReference type="Ensembl" id="ENST00000673234.1">
    <property type="protein sequence ID" value="ENSP00000499885.1"/>
    <property type="gene ID" value="ENSG00000118520.17"/>
</dbReference>
<reference evidence="2" key="5">
    <citation type="submission" date="2025-09" db="UniProtKB">
        <authorList>
            <consortium name="Ensembl"/>
        </authorList>
    </citation>
    <scope>IDENTIFICATION</scope>
</reference>
<dbReference type="Ensembl" id="ENST00000673234.1">
    <property type="protein sequence ID" value="ENSP00000499885.1"/>
    <property type="gene ID" value="ENSG00000118520.16"/>
</dbReference>
<organism evidence="2 3">
    <name type="scientific">Homo sapiens</name>
    <name type="common">Human</name>
    <dbReference type="NCBI Taxonomy" id="9606"/>
    <lineage>
        <taxon>Eukaryota</taxon>
        <taxon>Metazoa</taxon>
        <taxon>Chordata</taxon>
        <taxon>Craniata</taxon>
        <taxon>Vertebrata</taxon>
        <taxon>Euteleostomi</taxon>
        <taxon>Mammalia</taxon>
        <taxon>Eutheria</taxon>
        <taxon>Euarchontoglires</taxon>
        <taxon>Primates</taxon>
        <taxon>Haplorrhini</taxon>
        <taxon>Catarrhini</taxon>
        <taxon>Hominidae</taxon>
        <taxon>Homo</taxon>
    </lineage>
</organism>
<evidence type="ECO:0000256" key="1">
    <source>
        <dbReference type="SAM" id="MobiDB-lite"/>
    </source>
</evidence>
<reference evidence="2 3" key="2">
    <citation type="journal article" date="2003" name="Nature">
        <title>The DNA sequence and analysis of human chromosome 6.</title>
        <authorList>
            <person name="Mungall A.J."/>
            <person name="Palmer S.A."/>
            <person name="Sims S.K."/>
            <person name="Edwards C.A."/>
            <person name="Ashurst J.L."/>
            <person name="Wilming L."/>
            <person name="Jones M.C."/>
            <person name="Horton R."/>
            <person name="Hunt S.E."/>
            <person name="Scott C.E."/>
            <person name="Gilbert J.G."/>
            <person name="Clamp M.E."/>
            <person name="Bethel G."/>
            <person name="Milne S."/>
            <person name="Ainscough R."/>
            <person name="Almeida J.P."/>
            <person name="Ambrose K.D."/>
            <person name="Andrews T.D."/>
            <person name="Ashwell R.I."/>
            <person name="Babbage A.K."/>
            <person name="Bagguley C.L."/>
            <person name="Bailey J."/>
            <person name="Banerjee R."/>
            <person name="Barker D.J."/>
            <person name="Barlow K.F."/>
            <person name="Bates K."/>
            <person name="Beare D.M."/>
            <person name="Beasley H."/>
            <person name="Beasley O."/>
            <person name="Bird C.P."/>
            <person name="Blakey S."/>
            <person name="Bray-Allen S."/>
            <person name="Brook J."/>
            <person name="Brown A.J."/>
            <person name="Brown J.Y."/>
            <person name="Burford D.C."/>
            <person name="Burrill W."/>
            <person name="Burton J."/>
            <person name="Carder C."/>
            <person name="Carter N.P."/>
            <person name="Chapman J.C."/>
            <person name="Clark S.Y."/>
            <person name="Clark G."/>
            <person name="Clee C.M."/>
            <person name="Clegg S."/>
            <person name="Cobley V."/>
            <person name="Collier R.E."/>
            <person name="Collins J.E."/>
            <person name="Colman L.K."/>
            <person name="Corby N.R."/>
            <person name="Coville G.J."/>
            <person name="Culley K.M."/>
            <person name="Dhami P."/>
            <person name="Davies J."/>
            <person name="Dunn M."/>
            <person name="Earthrowl M.E."/>
            <person name="Ellington A.E."/>
            <person name="Evans K.A."/>
            <person name="Faulkner L."/>
            <person name="Francis M.D."/>
            <person name="Frankish A."/>
            <person name="Frankland J."/>
            <person name="French L."/>
            <person name="Garner P."/>
            <person name="Garnett J."/>
            <person name="Ghori M.J."/>
            <person name="Gilby L.M."/>
            <person name="Gillson C.J."/>
            <person name="Glithero R.J."/>
            <person name="Grafham D.V."/>
            <person name="Grant M."/>
            <person name="Gribble S."/>
            <person name="Griffiths C."/>
            <person name="Griffiths M."/>
            <person name="Hall R."/>
            <person name="Halls K.S."/>
            <person name="Hammond S."/>
            <person name="Harley J.L."/>
            <person name="Hart E.A."/>
            <person name="Heath P.D."/>
            <person name="Heathcott R."/>
            <person name="Holmes S.J."/>
            <person name="Howden P.J."/>
            <person name="Howe K.L."/>
            <person name="Howell G.R."/>
            <person name="Huckle E."/>
            <person name="Humphray S.J."/>
            <person name="Humphries M.D."/>
            <person name="Hunt A.R."/>
            <person name="Johnson C.M."/>
            <person name="Joy A.A."/>
            <person name="Kay M."/>
            <person name="Keenan S.J."/>
            <person name="Kimberley A.M."/>
            <person name="King A."/>
            <person name="Laird G.K."/>
            <person name="Langford C."/>
            <person name="Lawlor S."/>
            <person name="Leongamornlert D.A."/>
            <person name="Leversha M."/>
            <person name="Lloyd C.R."/>
            <person name="Lloyd D.M."/>
            <person name="Loveland J.E."/>
            <person name="Lovell J."/>
            <person name="Martin S."/>
            <person name="Mashreghi-Mohammadi M."/>
            <person name="Maslen G.L."/>
            <person name="Matthews L."/>
            <person name="McCann O.T."/>
            <person name="McLaren S.J."/>
            <person name="McLay K."/>
            <person name="McMurray A."/>
            <person name="Moore M.J."/>
            <person name="Mullikin J.C."/>
            <person name="Niblett D."/>
            <person name="Nickerson T."/>
            <person name="Novik K.L."/>
            <person name="Oliver K."/>
            <person name="Overton-Larty E.K."/>
            <person name="Parker A."/>
            <person name="Patel R."/>
            <person name="Pearce A.V."/>
            <person name="Peck A.I."/>
            <person name="Phillimore B."/>
            <person name="Phillips S."/>
            <person name="Plumb R.W."/>
            <person name="Porter K.M."/>
            <person name="Ramsey Y."/>
            <person name="Ranby S.A."/>
            <person name="Rice C.M."/>
            <person name="Ross M.T."/>
            <person name="Searle S.M."/>
            <person name="Sehra H.K."/>
            <person name="Sheridan E."/>
            <person name="Skuce C.D."/>
            <person name="Smith S."/>
            <person name="Smith M."/>
            <person name="Spraggon L."/>
            <person name="Squares S.L."/>
            <person name="Steward C.A."/>
            <person name="Sycamore N."/>
            <person name="Tamlyn-Hall G."/>
            <person name="Tester J."/>
            <person name="Theaker A.J."/>
            <person name="Thomas D.W."/>
            <person name="Thorpe A."/>
            <person name="Tracey A."/>
            <person name="Tromans A."/>
            <person name="Tubby B."/>
            <person name="Wall M."/>
            <person name="Wallis J.M."/>
            <person name="West A.P."/>
            <person name="White S.S."/>
            <person name="Whitehead S.L."/>
            <person name="Whittaker H."/>
            <person name="Wild A."/>
            <person name="Willey D.J."/>
            <person name="Wilmer T.E."/>
            <person name="Wood J.M."/>
            <person name="Wray P.W."/>
            <person name="Wyatt J.C."/>
            <person name="Young L."/>
            <person name="Younger R.M."/>
            <person name="Bentley D.R."/>
            <person name="Coulson A."/>
            <person name="Durbin R."/>
            <person name="Hubbard T."/>
            <person name="Sulston J.E."/>
            <person name="Dunham I."/>
            <person name="Rogers J."/>
            <person name="Beck S."/>
        </authorList>
    </citation>
    <scope>NUCLEOTIDE SEQUENCE [LARGE SCALE GENOMIC DNA]</scope>
</reference>
<proteinExistence type="predicted"/>
<dbReference type="AlphaFoldDB" id="A0A5F9ZGY6"/>
<name>A0A5F9ZGY6_HUMAN</name>
<dbReference type="ExpressionAtlas" id="A0A5F9ZGY6">
    <property type="expression patterns" value="baseline and differential"/>
</dbReference>
<evidence type="ECO:0000313" key="2">
    <source>
        <dbReference type="Ensembl" id="ENSP00000499885.1"/>
    </source>
</evidence>
<feature type="compositionally biased region" description="Low complexity" evidence="1">
    <location>
        <begin position="16"/>
        <end position="28"/>
    </location>
</feature>
<reference evidence="2" key="4">
    <citation type="submission" date="2025-08" db="UniProtKB">
        <authorList>
            <consortium name="Ensembl"/>
        </authorList>
    </citation>
    <scope>IDENTIFICATION</scope>
</reference>
<keyword evidence="3" id="KW-1185">Reference proteome</keyword>
<evidence type="ECO:0000313" key="3">
    <source>
        <dbReference type="Proteomes" id="UP000005640"/>
    </source>
</evidence>
<dbReference type="VEuPathDB" id="HostDB:ENSG00000118520"/>
<reference evidence="2 3" key="3">
    <citation type="journal article" date="2004" name="Nature">
        <title>Finishing the euchromatic sequence of the human genome.</title>
        <authorList>
            <consortium name="International Human Genome Sequencing Consortium"/>
        </authorList>
    </citation>
    <scope>NUCLEOTIDE SEQUENCE [LARGE SCALE GENOMIC DNA]</scope>
</reference>
<accession>A0A5F9ZGY6</accession>
<reference evidence="2 3" key="1">
    <citation type="journal article" date="2001" name="Nature">
        <title>Initial sequencing and analysis of the human genome.</title>
        <authorList>
            <consortium name="International Human Genome Sequencing Consortium"/>
            <person name="Lander E.S."/>
            <person name="Linton L.M."/>
            <person name="Birren B."/>
            <person name="Nusbaum C."/>
            <person name="Zody M.C."/>
            <person name="Baldwin J."/>
            <person name="Devon K."/>
            <person name="Dewar K."/>
            <person name="Doyle M."/>
            <person name="FitzHugh W."/>
            <person name="Funke R."/>
            <person name="Gage D."/>
            <person name="Harris K."/>
            <person name="Heaford A."/>
            <person name="Howland J."/>
            <person name="Kann L."/>
            <person name="Lehoczky J."/>
            <person name="LeVine R."/>
            <person name="McEwan P."/>
            <person name="McKernan K."/>
            <person name="Meldrim J."/>
            <person name="Mesirov J.P."/>
            <person name="Miranda C."/>
            <person name="Morris W."/>
            <person name="Naylor J."/>
            <person name="Raymond C."/>
            <person name="Rosetti M."/>
            <person name="Santos R."/>
            <person name="Sheridan A."/>
            <person name="Sougnez C."/>
            <person name="Stange-Thomann N."/>
            <person name="Stojanovic N."/>
            <person name="Subramanian A."/>
            <person name="Wyman D."/>
            <person name="Rogers J."/>
            <person name="Sulston J."/>
            <person name="Ainscough R."/>
            <person name="Beck S."/>
            <person name="Bentley D."/>
            <person name="Burton J."/>
            <person name="Clee C."/>
            <person name="Carter N."/>
            <person name="Coulson A."/>
            <person name="Deadman R."/>
            <person name="Deloukas P."/>
            <person name="Dunham A."/>
            <person name="Dunham I."/>
            <person name="Durbin R."/>
            <person name="French L."/>
            <person name="Grafham D."/>
            <person name="Gregory S."/>
            <person name="Hubbard T."/>
            <person name="Humphray S."/>
            <person name="Hunt A."/>
            <person name="Jones M."/>
            <person name="Lloyd C."/>
            <person name="McMurray A."/>
            <person name="Matthews L."/>
            <person name="Mercer S."/>
            <person name="Milne S."/>
            <person name="Mullikin J.C."/>
            <person name="Mungall A."/>
            <person name="Plumb R."/>
            <person name="Ross M."/>
            <person name="Shownkeen R."/>
            <person name="Sims S."/>
            <person name="Waterston R.H."/>
            <person name="Wilson R.K."/>
            <person name="Hillier L.W."/>
            <person name="McPherson J.D."/>
            <person name="Marra M.A."/>
            <person name="Mardis E.R."/>
            <person name="Fulton L.A."/>
            <person name="Chinwalla A.T."/>
            <person name="Pepin K.H."/>
            <person name="Gish W.R."/>
            <person name="Chissoe S.L."/>
            <person name="Wendl M.C."/>
            <person name="Delehaunty K.D."/>
            <person name="Miner T.L."/>
            <person name="Delehaunty A."/>
            <person name="Kramer J.B."/>
            <person name="Cook L.L."/>
            <person name="Fulton R.S."/>
            <person name="Johnson D.L."/>
            <person name="Minx P.J."/>
            <person name="Clifton S.W."/>
            <person name="Hawkins T."/>
            <person name="Branscomb E."/>
            <person name="Predki P."/>
            <person name="Richardson P."/>
            <person name="Wenning S."/>
            <person name="Slezak T."/>
            <person name="Doggett N."/>
            <person name="Cheng J.F."/>
            <person name="Olsen A."/>
            <person name="Lucas S."/>
            <person name="Elkin C."/>
            <person name="Uberbacher E."/>
            <person name="Frazier M."/>
            <person name="Gibbs R.A."/>
            <person name="Muzny D.M."/>
            <person name="Scherer S.E."/>
            <person name="Bouck J.B."/>
            <person name="Sodergren E.J."/>
            <person name="Worley K.C."/>
            <person name="Rives C.M."/>
            <person name="Gorrell J.H."/>
            <person name="Metzker M.L."/>
            <person name="Naylor S.L."/>
            <person name="Kucherlapati R.S."/>
            <person name="Nelson D.L."/>
            <person name="Weinstock G.M."/>
            <person name="Sakaki Y."/>
            <person name="Fujiyama A."/>
            <person name="Hattori M."/>
            <person name="Yada T."/>
            <person name="Toyoda A."/>
            <person name="Itoh T."/>
            <person name="Kawagoe C."/>
            <person name="Watanabe H."/>
            <person name="Totoki Y."/>
            <person name="Taylor T."/>
            <person name="Weissenbach J."/>
            <person name="Heilig R."/>
            <person name="Saurin W."/>
            <person name="Artiguenave F."/>
            <person name="Brottier P."/>
            <person name="Bruls T."/>
            <person name="Pelletier E."/>
            <person name="Robert C."/>
            <person name="Wincker P."/>
            <person name="Smith D.R."/>
            <person name="Doucette-Stamm L."/>
            <person name="Rubenfield M."/>
            <person name="Weinstock K."/>
            <person name="Lee H.M."/>
            <person name="Dubois J."/>
            <person name="Rosenthal A."/>
            <person name="Platzer M."/>
            <person name="Nyakatura G."/>
            <person name="Taudien S."/>
            <person name="Rump A."/>
            <person name="Yang H."/>
            <person name="Yu J."/>
            <person name="Wang J."/>
            <person name="Huang G."/>
            <person name="Gu J."/>
            <person name="Hood L."/>
            <person name="Rowen L."/>
            <person name="Madan A."/>
            <person name="Qin S."/>
            <person name="Davis R.W."/>
            <person name="Federspiel N.A."/>
            <person name="Abola A.P."/>
            <person name="Proctor M.J."/>
            <person name="Myers R.M."/>
            <person name="Schmutz J."/>
            <person name="Dickson M."/>
            <person name="Grimwood J."/>
            <person name="Cox D.R."/>
            <person name="Olson M.V."/>
            <person name="Kaul R."/>
            <person name="Raymond C."/>
            <person name="Shimizu N."/>
            <person name="Kawasaki K."/>
            <person name="Minoshima S."/>
            <person name="Evans G.A."/>
            <person name="Athanasiou M."/>
            <person name="Schultz R."/>
            <person name="Roe B.A."/>
            <person name="Chen F."/>
            <person name="Pan H."/>
            <person name="Ramser J."/>
            <person name="Lehrach H."/>
            <person name="Reinhardt R."/>
            <person name="McCombie W.R."/>
            <person name="de la Bastide M."/>
            <person name="Dedhia N."/>
            <person name="Blocker H."/>
            <person name="Hornischer K."/>
            <person name="Nordsiek G."/>
            <person name="Agarwala R."/>
            <person name="Aravind L."/>
            <person name="Bailey J.A."/>
            <person name="Bateman A."/>
            <person name="Batzoglou S."/>
            <person name="Birney E."/>
            <person name="Bork P."/>
            <person name="Brown D.G."/>
            <person name="Burge C.B."/>
            <person name="Cerutti L."/>
            <person name="Chen H.C."/>
            <person name="Church D."/>
            <person name="Clamp M."/>
            <person name="Copley R.R."/>
            <person name="Doerks T."/>
            <person name="Eddy S.R."/>
            <person name="Eichler E.E."/>
            <person name="Furey T.S."/>
            <person name="Galagan J."/>
            <person name="Gilbert J.G."/>
            <person name="Harmon C."/>
            <person name="Hayashizaki Y."/>
            <person name="Haussler D."/>
            <person name="Hermjakob H."/>
            <person name="Hokamp K."/>
            <person name="Jang W."/>
            <person name="Johnson L.S."/>
            <person name="Jones T.A."/>
            <person name="Kasif S."/>
            <person name="Kaspryzk A."/>
            <person name="Kennedy S."/>
            <person name="Kent W.J."/>
            <person name="Kitts P."/>
            <person name="Koonin E.V."/>
            <person name="Korf I."/>
            <person name="Kulp D."/>
            <person name="Lancet D."/>
            <person name="Lowe T.M."/>
            <person name="McLysaght A."/>
            <person name="Mikkelsen T."/>
            <person name="Moran J.V."/>
            <person name="Mulder N."/>
            <person name="Pollara V.J."/>
            <person name="Ponting C.P."/>
            <person name="Schuler G."/>
            <person name="Schultz J."/>
            <person name="Slater G."/>
            <person name="Smit A.F."/>
            <person name="Stupka E."/>
            <person name="Szustakowski J."/>
            <person name="Thierry-Mieg D."/>
            <person name="Thierry-Mieg J."/>
            <person name="Wagner L."/>
            <person name="Wallis J."/>
            <person name="Wheeler R."/>
            <person name="Williams A."/>
            <person name="Wolf Y.I."/>
            <person name="Wolfe K.H."/>
            <person name="Yang S.P."/>
            <person name="Yeh R.F."/>
            <person name="Collins F."/>
            <person name="Guyer M.S."/>
            <person name="Peterson J."/>
            <person name="Felsenfeld A."/>
            <person name="Wetterstrand K.A."/>
            <person name="Patrinos A."/>
            <person name="Morgan M.J."/>
            <person name="de Jong P."/>
            <person name="Catanese J.J."/>
            <person name="Osoegawa K."/>
            <person name="Shizuya H."/>
            <person name="Choi S."/>
            <person name="Chen Y.J."/>
        </authorList>
    </citation>
    <scope>NUCLEOTIDE SEQUENCE [LARGE SCALE GENOMIC DNA]</scope>
</reference>
<dbReference type="Proteomes" id="UP000005640">
    <property type="component" value="Chromosome 6"/>
</dbReference>
<gene>
    <name evidence="2" type="primary">ARG1</name>
</gene>
<dbReference type="EMBL" id="AL445249">
    <property type="status" value="NOT_ANNOTATED_CDS"/>
    <property type="molecule type" value="Genomic_DNA"/>
</dbReference>
<dbReference type="EMBL" id="AL121575">
    <property type="status" value="NOT_ANNOTATED_CDS"/>
    <property type="molecule type" value="Genomic_DNA"/>
</dbReference>
<dbReference type="HGNC" id="HGNC:663">
    <property type="gene designation" value="ARG1"/>
</dbReference>
<dbReference type="Bgee" id="ENSG00000118520">
    <property type="expression patterns" value="Expressed in right lobe of liver and 122 other cell types or tissues"/>
</dbReference>
<feature type="region of interest" description="Disordered" evidence="1">
    <location>
        <begin position="1"/>
        <end position="43"/>
    </location>
</feature>
<dbReference type="GeneTree" id="ENSGT00950000183195"/>
<dbReference type="OrthoDB" id="9992747at2759"/>